<sequence>MDSKKVAHEVKPILCSPEELACLKDDPIVEEIRAYRSAHAARHGNDLDRIFAAIKEGEKKYGGRLVNRDHNAAQVGIALQCIRP</sequence>
<organism evidence="1">
    <name type="scientific">Candidatus Kentrum sp. LPFa</name>
    <dbReference type="NCBI Taxonomy" id="2126335"/>
    <lineage>
        <taxon>Bacteria</taxon>
        <taxon>Pseudomonadati</taxon>
        <taxon>Pseudomonadota</taxon>
        <taxon>Gammaproteobacteria</taxon>
        <taxon>Candidatus Kentrum</taxon>
    </lineage>
</organism>
<evidence type="ECO:0000313" key="1">
    <source>
        <dbReference type="EMBL" id="VFK14167.1"/>
    </source>
</evidence>
<proteinExistence type="predicted"/>
<dbReference type="EMBL" id="CAADFK010000057">
    <property type="protein sequence ID" value="VFK14167.1"/>
    <property type="molecule type" value="Genomic_DNA"/>
</dbReference>
<gene>
    <name evidence="1" type="ORF">BECKLPF1236B_GA0070989_105727</name>
</gene>
<reference evidence="1" key="1">
    <citation type="submission" date="2019-02" db="EMBL/GenBank/DDBJ databases">
        <authorList>
            <person name="Gruber-Vodicka R. H."/>
            <person name="Seah K. B. B."/>
        </authorList>
    </citation>
    <scope>NUCLEOTIDE SEQUENCE</scope>
    <source>
        <strain evidence="1">BECK_S313</strain>
    </source>
</reference>
<name>A0A450WAW4_9GAMM</name>
<dbReference type="AlphaFoldDB" id="A0A450WAW4"/>
<accession>A0A450WAW4</accession>
<protein>
    <submittedName>
        <fullName evidence="1">Uncharacterized protein</fullName>
    </submittedName>
</protein>